<sequence length="53" mass="5740">MESLAAQTSLIAMLIGGFYPGVADRDFSILAHKNRNSNIYSNTAQALIRGLDL</sequence>
<organism evidence="1 2">
    <name type="scientific">candidate division WWE3 bacterium GW2011_GWF1_42_14</name>
    <dbReference type="NCBI Taxonomy" id="1619138"/>
    <lineage>
        <taxon>Bacteria</taxon>
        <taxon>Katanobacteria</taxon>
    </lineage>
</organism>
<gene>
    <name evidence="1" type="ORF">UV00_C0010G0009</name>
</gene>
<evidence type="ECO:0000313" key="2">
    <source>
        <dbReference type="Proteomes" id="UP000033847"/>
    </source>
</evidence>
<comment type="caution">
    <text evidence="1">The sequence shown here is derived from an EMBL/GenBank/DDBJ whole genome shotgun (WGS) entry which is preliminary data.</text>
</comment>
<reference evidence="1 2" key="1">
    <citation type="journal article" date="2015" name="Nature">
        <title>rRNA introns, odd ribosomes, and small enigmatic genomes across a large radiation of phyla.</title>
        <authorList>
            <person name="Brown C.T."/>
            <person name="Hug L.A."/>
            <person name="Thomas B.C."/>
            <person name="Sharon I."/>
            <person name="Castelle C.J."/>
            <person name="Singh A."/>
            <person name="Wilkins M.J."/>
            <person name="Williams K.H."/>
            <person name="Banfield J.F."/>
        </authorList>
    </citation>
    <scope>NUCLEOTIDE SEQUENCE [LARGE SCALE GENOMIC DNA]</scope>
</reference>
<dbReference type="EMBL" id="LCCU01000010">
    <property type="protein sequence ID" value="KKS37937.1"/>
    <property type="molecule type" value="Genomic_DNA"/>
</dbReference>
<protein>
    <submittedName>
        <fullName evidence="1">Uncharacterized protein</fullName>
    </submittedName>
</protein>
<evidence type="ECO:0000313" key="1">
    <source>
        <dbReference type="EMBL" id="KKS37937.1"/>
    </source>
</evidence>
<name>A0A0G0YMD7_UNCKA</name>
<accession>A0A0G0YMD7</accession>
<proteinExistence type="predicted"/>
<dbReference type="AlphaFoldDB" id="A0A0G0YMD7"/>
<dbReference type="Proteomes" id="UP000033847">
    <property type="component" value="Unassembled WGS sequence"/>
</dbReference>